<organism evidence="1 2">
    <name type="scientific">Mucuna pruriens</name>
    <name type="common">Velvet bean</name>
    <name type="synonym">Dolichos pruriens</name>
    <dbReference type="NCBI Taxonomy" id="157652"/>
    <lineage>
        <taxon>Eukaryota</taxon>
        <taxon>Viridiplantae</taxon>
        <taxon>Streptophyta</taxon>
        <taxon>Embryophyta</taxon>
        <taxon>Tracheophyta</taxon>
        <taxon>Spermatophyta</taxon>
        <taxon>Magnoliopsida</taxon>
        <taxon>eudicotyledons</taxon>
        <taxon>Gunneridae</taxon>
        <taxon>Pentapetalae</taxon>
        <taxon>rosids</taxon>
        <taxon>fabids</taxon>
        <taxon>Fabales</taxon>
        <taxon>Fabaceae</taxon>
        <taxon>Papilionoideae</taxon>
        <taxon>50 kb inversion clade</taxon>
        <taxon>NPAAA clade</taxon>
        <taxon>indigoferoid/millettioid clade</taxon>
        <taxon>Phaseoleae</taxon>
        <taxon>Mucuna</taxon>
    </lineage>
</organism>
<comment type="caution">
    <text evidence="1">The sequence shown here is derived from an EMBL/GenBank/DDBJ whole genome shotgun (WGS) entry which is preliminary data.</text>
</comment>
<gene>
    <name evidence="1" type="ORF">CR513_31514</name>
</gene>
<accession>A0A371G927</accession>
<reference evidence="1" key="1">
    <citation type="submission" date="2018-05" db="EMBL/GenBank/DDBJ databases">
        <title>Draft genome of Mucuna pruriens seed.</title>
        <authorList>
            <person name="Nnadi N.E."/>
            <person name="Vos R."/>
            <person name="Hasami M.H."/>
            <person name="Devisetty U.K."/>
            <person name="Aguiy J.C."/>
        </authorList>
    </citation>
    <scope>NUCLEOTIDE SEQUENCE [LARGE SCALE GENOMIC DNA]</scope>
    <source>
        <strain evidence="1">JCA_2017</strain>
    </source>
</reference>
<evidence type="ECO:0000313" key="2">
    <source>
        <dbReference type="Proteomes" id="UP000257109"/>
    </source>
</evidence>
<dbReference type="Proteomes" id="UP000257109">
    <property type="component" value="Unassembled WGS sequence"/>
</dbReference>
<dbReference type="OrthoDB" id="1932348at2759"/>
<sequence length="66" mass="7618">MTLDLLGRFGEGISSSKLNNLKILRILPKVWEHKRITIQEAYDMKTLTLDKLLGALRVHGILYLLR</sequence>
<evidence type="ECO:0000313" key="1">
    <source>
        <dbReference type="EMBL" id="RDX87058.1"/>
    </source>
</evidence>
<dbReference type="AlphaFoldDB" id="A0A371G927"/>
<protein>
    <submittedName>
        <fullName evidence="1">Uncharacterized protein</fullName>
    </submittedName>
</protein>
<keyword evidence="2" id="KW-1185">Reference proteome</keyword>
<feature type="non-terminal residue" evidence="1">
    <location>
        <position position="1"/>
    </location>
</feature>
<name>A0A371G927_MUCPR</name>
<dbReference type="EMBL" id="QJKJ01006343">
    <property type="protein sequence ID" value="RDX87058.1"/>
    <property type="molecule type" value="Genomic_DNA"/>
</dbReference>
<proteinExistence type="predicted"/>